<proteinExistence type="predicted"/>
<evidence type="ECO:0000313" key="1">
    <source>
        <dbReference type="EMBL" id="KAI2389902.1"/>
    </source>
</evidence>
<protein>
    <submittedName>
        <fullName evidence="1">Uncharacterized protein</fullName>
    </submittedName>
</protein>
<organism evidence="1">
    <name type="scientific">Ophidiomyces ophidiicola</name>
    <dbReference type="NCBI Taxonomy" id="1387563"/>
    <lineage>
        <taxon>Eukaryota</taxon>
        <taxon>Fungi</taxon>
        <taxon>Dikarya</taxon>
        <taxon>Ascomycota</taxon>
        <taxon>Pezizomycotina</taxon>
        <taxon>Eurotiomycetes</taxon>
        <taxon>Eurotiomycetidae</taxon>
        <taxon>Onygenales</taxon>
        <taxon>Onygenaceae</taxon>
        <taxon>Ophidiomyces</taxon>
    </lineage>
</organism>
<gene>
    <name evidence="1" type="ORF">LOY88_001921</name>
</gene>
<dbReference type="EMBL" id="JALBCA010000021">
    <property type="protein sequence ID" value="KAI2389902.1"/>
    <property type="molecule type" value="Genomic_DNA"/>
</dbReference>
<reference evidence="1" key="1">
    <citation type="journal article" date="2022" name="bioRxiv">
        <title>Population genetic analysis of Ophidiomyces ophidiicola, the causative agent of snake fungal disease, indicates recent introductions to the USA.</title>
        <authorList>
            <person name="Ladner J.T."/>
            <person name="Palmer J.M."/>
            <person name="Ettinger C.L."/>
            <person name="Stajich J.E."/>
            <person name="Farrell T.M."/>
            <person name="Glorioso B.M."/>
            <person name="Lawson B."/>
            <person name="Price S.J."/>
            <person name="Stengle A.G."/>
            <person name="Grear D.A."/>
            <person name="Lorch J.M."/>
        </authorList>
    </citation>
    <scope>NUCLEOTIDE SEQUENCE</scope>
    <source>
        <strain evidence="1">NWHC 24266-5</strain>
    </source>
</reference>
<accession>A0ACB8V0I2</accession>
<comment type="caution">
    <text evidence="1">The sequence shown here is derived from an EMBL/GenBank/DDBJ whole genome shotgun (WGS) entry which is preliminary data.</text>
</comment>
<sequence length="478" mass="53426">MAANTKEINTNDSPAGGKYDDYDMEDMIAREKAVIRKIDWRLIPSLSALYTVAIIDRGNISNARIAGMEEDLQLNIGNRFSVALLVFFIPYLLFELPSNIILRQVGGANWLCFLAFCWGAFMLGQGFITNYPSLVVFRLILGLFEAGFFPGCVYLISCWYQRYEVQKRLAAFYLSSVLLGAFGGILAFGLMQMEGIRGHRGWRWIFIVEGALTLVIAIISWFYVPAFPHDAQKDGFLNEQEAKLVRDRIDRDRQDASPDSLTMEKVIRCLCDVKIWMFSLMLTSTAVPIFGLYYFSPVIIKGMGYSASVANLLTTGPYCFAVASAYFFSWLGDKWRIRGPFIVIQAIITIVGLMLVAYHPHHGVRFFGLFLGIAGCQGNVPTLLAYQSNNIRMQSKRAVASAVQLGFGAGGGIIASTIFRQADAPAYVPGLWTTAGLQFLLIGVFCVTEYYLWKKNKEVDEGKATMPIEGLEGFRYTL</sequence>
<name>A0ACB8V0I2_9EURO</name>